<dbReference type="PROSITE" id="PS50158">
    <property type="entry name" value="ZF_CCHC"/>
    <property type="match status" value="1"/>
</dbReference>
<dbReference type="Proteomes" id="UP001295684">
    <property type="component" value="Unassembled WGS sequence"/>
</dbReference>
<dbReference type="GO" id="GO:0003723">
    <property type="term" value="F:RNA binding"/>
    <property type="evidence" value="ECO:0007669"/>
    <property type="project" value="UniProtKB-KW"/>
</dbReference>
<evidence type="ECO:0000256" key="4">
    <source>
        <dbReference type="ARBA" id="ARBA00022723"/>
    </source>
</evidence>
<dbReference type="InterPro" id="IPR036612">
    <property type="entry name" value="KH_dom_type_1_sf"/>
</dbReference>
<organism evidence="13 14">
    <name type="scientific">Euplotes crassus</name>
    <dbReference type="NCBI Taxonomy" id="5936"/>
    <lineage>
        <taxon>Eukaryota</taxon>
        <taxon>Sar</taxon>
        <taxon>Alveolata</taxon>
        <taxon>Ciliophora</taxon>
        <taxon>Intramacronucleata</taxon>
        <taxon>Spirotrichea</taxon>
        <taxon>Hypotrichia</taxon>
        <taxon>Euplotida</taxon>
        <taxon>Euplotidae</taxon>
        <taxon>Moneuplotes</taxon>
    </lineage>
</organism>
<keyword evidence="6" id="KW-0862">Zinc</keyword>
<feature type="region of interest" description="Disordered" evidence="11">
    <location>
        <begin position="397"/>
        <end position="539"/>
    </location>
</feature>
<keyword evidence="14" id="KW-1185">Reference proteome</keyword>
<evidence type="ECO:0000256" key="2">
    <source>
        <dbReference type="ARBA" id="ARBA00010382"/>
    </source>
</evidence>
<evidence type="ECO:0000256" key="9">
    <source>
        <dbReference type="ARBA" id="ARBA00023242"/>
    </source>
</evidence>
<dbReference type="SUPFAM" id="SSF54791">
    <property type="entry name" value="Eukaryotic type KH-domain (KH-domain type I)"/>
    <property type="match status" value="1"/>
</dbReference>
<name>A0AAD1U9D6_EUPCR</name>
<evidence type="ECO:0000256" key="3">
    <source>
        <dbReference type="ARBA" id="ARBA00022664"/>
    </source>
</evidence>
<accession>A0AAD1U9D6</accession>
<dbReference type="InterPro" id="IPR055256">
    <property type="entry name" value="KH_1_KHDC4/BBP-like"/>
</dbReference>
<evidence type="ECO:0000256" key="8">
    <source>
        <dbReference type="ARBA" id="ARBA00023187"/>
    </source>
</evidence>
<dbReference type="SMART" id="SM00322">
    <property type="entry name" value="KH"/>
    <property type="match status" value="1"/>
</dbReference>
<feature type="region of interest" description="Disordered" evidence="11">
    <location>
        <begin position="95"/>
        <end position="114"/>
    </location>
</feature>
<comment type="caution">
    <text evidence="13">The sequence shown here is derived from an EMBL/GenBank/DDBJ whole genome shotgun (WGS) entry which is preliminary data.</text>
</comment>
<protein>
    <recommendedName>
        <fullName evidence="12">CCHC-type domain-containing protein</fullName>
    </recommendedName>
</protein>
<evidence type="ECO:0000313" key="14">
    <source>
        <dbReference type="Proteomes" id="UP001295684"/>
    </source>
</evidence>
<evidence type="ECO:0000256" key="7">
    <source>
        <dbReference type="ARBA" id="ARBA00022884"/>
    </source>
</evidence>
<proteinExistence type="inferred from homology"/>
<dbReference type="AlphaFoldDB" id="A0AAD1U9D6"/>
<dbReference type="InterPro" id="IPR047086">
    <property type="entry name" value="SF1-HH_sf"/>
</dbReference>
<keyword evidence="5 10" id="KW-0863">Zinc-finger</keyword>
<comment type="subcellular location">
    <subcellularLocation>
        <location evidence="1">Nucleus</location>
    </subcellularLocation>
</comment>
<dbReference type="Gene3D" id="6.10.140.1790">
    <property type="match status" value="1"/>
</dbReference>
<keyword evidence="9" id="KW-0539">Nucleus</keyword>
<gene>
    <name evidence="13" type="ORF">ECRASSUSDP1_LOCUS2533</name>
</gene>
<evidence type="ECO:0000256" key="5">
    <source>
        <dbReference type="ARBA" id="ARBA00022771"/>
    </source>
</evidence>
<evidence type="ECO:0000256" key="1">
    <source>
        <dbReference type="ARBA" id="ARBA00004123"/>
    </source>
</evidence>
<dbReference type="GO" id="GO:0005634">
    <property type="term" value="C:nucleus"/>
    <property type="evidence" value="ECO:0007669"/>
    <property type="project" value="UniProtKB-SubCell"/>
</dbReference>
<dbReference type="Pfam" id="PF16275">
    <property type="entry name" value="SF1-HH"/>
    <property type="match status" value="1"/>
</dbReference>
<evidence type="ECO:0000259" key="12">
    <source>
        <dbReference type="PROSITE" id="PS50158"/>
    </source>
</evidence>
<feature type="domain" description="CCHC-type" evidence="12">
    <location>
        <begin position="211"/>
        <end position="226"/>
    </location>
</feature>
<comment type="similarity">
    <text evidence="2">Belongs to the BBP/SF1 family.</text>
</comment>
<feature type="compositionally biased region" description="Low complexity" evidence="11">
    <location>
        <begin position="442"/>
        <end position="455"/>
    </location>
</feature>
<dbReference type="PANTHER" id="PTHR11208">
    <property type="entry name" value="RNA-BINDING PROTEIN RELATED"/>
    <property type="match status" value="1"/>
</dbReference>
<keyword evidence="3" id="KW-0507">mRNA processing</keyword>
<dbReference type="InterPro" id="IPR032570">
    <property type="entry name" value="SF1-HH"/>
</dbReference>
<evidence type="ECO:0000256" key="11">
    <source>
        <dbReference type="SAM" id="MobiDB-lite"/>
    </source>
</evidence>
<feature type="compositionally biased region" description="Pro residues" evidence="11">
    <location>
        <begin position="414"/>
        <end position="439"/>
    </location>
</feature>
<dbReference type="GO" id="GO:0008270">
    <property type="term" value="F:zinc ion binding"/>
    <property type="evidence" value="ECO:0007669"/>
    <property type="project" value="UniProtKB-KW"/>
</dbReference>
<dbReference type="SMART" id="SM00343">
    <property type="entry name" value="ZnF_C2HC"/>
    <property type="match status" value="2"/>
</dbReference>
<dbReference type="Pfam" id="PF22675">
    <property type="entry name" value="KH-I_KHDC4-BBP"/>
    <property type="match status" value="1"/>
</dbReference>
<dbReference type="GO" id="GO:0006397">
    <property type="term" value="P:mRNA processing"/>
    <property type="evidence" value="ECO:0007669"/>
    <property type="project" value="UniProtKB-KW"/>
</dbReference>
<feature type="compositionally biased region" description="Pro residues" evidence="11">
    <location>
        <begin position="506"/>
        <end position="531"/>
    </location>
</feature>
<dbReference type="SUPFAM" id="SSF57756">
    <property type="entry name" value="Retrovirus zinc finger-like domains"/>
    <property type="match status" value="1"/>
</dbReference>
<evidence type="ECO:0000256" key="10">
    <source>
        <dbReference type="PROSITE-ProRule" id="PRU00047"/>
    </source>
</evidence>
<dbReference type="InterPro" id="IPR004087">
    <property type="entry name" value="KH_dom"/>
</dbReference>
<sequence length="539" mass="60380">MGFNEPDEKIFTPMPFCYLPKNKTTTEIEILILRHRLEDLQKRLAVGDFEINDPDLRSPSPESAFDPHTGKQVNTREQRARDKYTREKTPADYIPPVKKKKIPLPDGETGESPMVGLIIGPGGKTHKDLEKRSKCKIFIRGKGANTKSRIYNRKENDEREPLHVSVESQNEEDLAVGVRLINELLDPSSDVKKNQLIEIAAIRGTLRDDWCEDCGEKGHRRFECPNKINSWKKVEIICEICGQKTHPTRDCPMKNAGFDNDVDDEQALDDFLLNFHKKKEERKEQLENGKIEEEVKKDSAFSDAAKKVFSKIEKEEPGILPKDVKQKAKVFSKEDRDDDENKDRVVAIRNEDRHVALNGPKHPAASVDPLKDLSRHYKDSYGKLLEREALDFYDHFVNSNNAHPNGANTAAPRAMPPPPPGSTAPAQPPVPPSHPPAPNGQPAARPPMHAAHPSMHGPPPPPMAGGYGPGPNQMGHPHPYGHPGGAYPPQYGPPPAGGYPLNYQMPYPPYGYPPHPYAHPPPPPHQPPHPPQKQQQEQK</sequence>
<evidence type="ECO:0000313" key="13">
    <source>
        <dbReference type="EMBL" id="CAI2361223.1"/>
    </source>
</evidence>
<dbReference type="Gene3D" id="3.30.1370.10">
    <property type="entry name" value="K Homology domain, type 1"/>
    <property type="match status" value="1"/>
</dbReference>
<evidence type="ECO:0000256" key="6">
    <source>
        <dbReference type="ARBA" id="ARBA00022833"/>
    </source>
</evidence>
<dbReference type="InterPro" id="IPR036875">
    <property type="entry name" value="Znf_CCHC_sf"/>
</dbReference>
<keyword evidence="4" id="KW-0479">Metal-binding</keyword>
<feature type="compositionally biased region" description="Polar residues" evidence="11">
    <location>
        <begin position="397"/>
        <end position="408"/>
    </location>
</feature>
<keyword evidence="8" id="KW-0508">mRNA splicing</keyword>
<keyword evidence="7" id="KW-0694">RNA-binding</keyword>
<dbReference type="InterPro" id="IPR001878">
    <property type="entry name" value="Znf_CCHC"/>
</dbReference>
<feature type="compositionally biased region" description="Basic and acidic residues" evidence="11">
    <location>
        <begin position="74"/>
        <end position="86"/>
    </location>
</feature>
<feature type="region of interest" description="Disordered" evidence="11">
    <location>
        <begin position="51"/>
        <end position="86"/>
    </location>
</feature>
<reference evidence="13" key="1">
    <citation type="submission" date="2023-07" db="EMBL/GenBank/DDBJ databases">
        <authorList>
            <consortium name="AG Swart"/>
            <person name="Singh M."/>
            <person name="Singh A."/>
            <person name="Seah K."/>
            <person name="Emmerich C."/>
        </authorList>
    </citation>
    <scope>NUCLEOTIDE SEQUENCE</scope>
    <source>
        <strain evidence="13">DP1</strain>
    </source>
</reference>
<dbReference type="InterPro" id="IPR045071">
    <property type="entry name" value="BBP-like"/>
</dbReference>
<dbReference type="GO" id="GO:0008380">
    <property type="term" value="P:RNA splicing"/>
    <property type="evidence" value="ECO:0007669"/>
    <property type="project" value="UniProtKB-KW"/>
</dbReference>
<dbReference type="EMBL" id="CAMPGE010002421">
    <property type="protein sequence ID" value="CAI2361223.1"/>
    <property type="molecule type" value="Genomic_DNA"/>
</dbReference>
<dbReference type="Gene3D" id="4.10.60.10">
    <property type="entry name" value="Zinc finger, CCHC-type"/>
    <property type="match status" value="1"/>
</dbReference>